<evidence type="ECO:0000313" key="2">
    <source>
        <dbReference type="Proteomes" id="UP000789920"/>
    </source>
</evidence>
<reference evidence="1" key="1">
    <citation type="submission" date="2021-06" db="EMBL/GenBank/DDBJ databases">
        <authorList>
            <person name="Kallberg Y."/>
            <person name="Tangrot J."/>
            <person name="Rosling A."/>
        </authorList>
    </citation>
    <scope>NUCLEOTIDE SEQUENCE</scope>
    <source>
        <strain evidence="1">MA461A</strain>
    </source>
</reference>
<comment type="caution">
    <text evidence="1">The sequence shown here is derived from an EMBL/GenBank/DDBJ whole genome shotgun (WGS) entry which is preliminary data.</text>
</comment>
<organism evidence="1 2">
    <name type="scientific">Racocetra persica</name>
    <dbReference type="NCBI Taxonomy" id="160502"/>
    <lineage>
        <taxon>Eukaryota</taxon>
        <taxon>Fungi</taxon>
        <taxon>Fungi incertae sedis</taxon>
        <taxon>Mucoromycota</taxon>
        <taxon>Glomeromycotina</taxon>
        <taxon>Glomeromycetes</taxon>
        <taxon>Diversisporales</taxon>
        <taxon>Gigasporaceae</taxon>
        <taxon>Racocetra</taxon>
    </lineage>
</organism>
<feature type="non-terminal residue" evidence="1">
    <location>
        <position position="1"/>
    </location>
</feature>
<dbReference type="Proteomes" id="UP000789920">
    <property type="component" value="Unassembled WGS sequence"/>
</dbReference>
<feature type="non-terminal residue" evidence="1">
    <location>
        <position position="53"/>
    </location>
</feature>
<sequence length="53" mass="6255">YLDKLEDGTRVCKVCDKSAKVEWGPFTSISTITRHFERKHPSIFKEFRKPTKI</sequence>
<protein>
    <submittedName>
        <fullName evidence="1">26717_t:CDS:1</fullName>
    </submittedName>
</protein>
<evidence type="ECO:0000313" key="1">
    <source>
        <dbReference type="EMBL" id="CAG8818287.1"/>
    </source>
</evidence>
<gene>
    <name evidence="1" type="ORF">RPERSI_LOCUS24882</name>
</gene>
<proteinExistence type="predicted"/>
<dbReference type="EMBL" id="CAJVQC010080805">
    <property type="protein sequence ID" value="CAG8818287.1"/>
    <property type="molecule type" value="Genomic_DNA"/>
</dbReference>
<accession>A0ACA9S069</accession>
<name>A0ACA9S069_9GLOM</name>
<keyword evidence="2" id="KW-1185">Reference proteome</keyword>